<comment type="caution">
    <text evidence="1">The sequence shown here is derived from an EMBL/GenBank/DDBJ whole genome shotgun (WGS) entry which is preliminary data.</text>
</comment>
<evidence type="ECO:0000313" key="2">
    <source>
        <dbReference type="Proteomes" id="UP000827872"/>
    </source>
</evidence>
<sequence length="186" mass="20924">MVEKEKGLTSEGSLDSFSRGPEENISFPDELAATGHIEERVGGFQGFFVQKAKEEDFKGNFRDGDGPKSQVGNHADKRRDKPAVFQREAEHEQGNELDEEVHQLLPENVRKEDLKGNIRNQSEMKKQKESQVVKKKDTPILDQGQWKYSGIQGERGRKHQGGKMGVAFEVTSPPVRQILGWPGLVL</sequence>
<name>A0ACB8EGA9_9SAUR</name>
<evidence type="ECO:0000313" key="1">
    <source>
        <dbReference type="EMBL" id="KAH7991226.1"/>
    </source>
</evidence>
<dbReference type="Proteomes" id="UP000827872">
    <property type="component" value="Linkage Group LG03"/>
</dbReference>
<organism evidence="1 2">
    <name type="scientific">Sphaerodactylus townsendi</name>
    <dbReference type="NCBI Taxonomy" id="933632"/>
    <lineage>
        <taxon>Eukaryota</taxon>
        <taxon>Metazoa</taxon>
        <taxon>Chordata</taxon>
        <taxon>Craniata</taxon>
        <taxon>Vertebrata</taxon>
        <taxon>Euteleostomi</taxon>
        <taxon>Lepidosauria</taxon>
        <taxon>Squamata</taxon>
        <taxon>Bifurcata</taxon>
        <taxon>Gekkota</taxon>
        <taxon>Sphaerodactylidae</taxon>
        <taxon>Sphaerodactylus</taxon>
    </lineage>
</organism>
<accession>A0ACB8EGA9</accession>
<keyword evidence="2" id="KW-1185">Reference proteome</keyword>
<protein>
    <submittedName>
        <fullName evidence="1">Uncharacterized protein</fullName>
    </submittedName>
</protein>
<reference evidence="1" key="1">
    <citation type="submission" date="2021-08" db="EMBL/GenBank/DDBJ databases">
        <title>The first chromosome-level gecko genome reveals the dynamic sex chromosomes of Neotropical dwarf geckos (Sphaerodactylidae: Sphaerodactylus).</title>
        <authorList>
            <person name="Pinto B.J."/>
            <person name="Keating S.E."/>
            <person name="Gamble T."/>
        </authorList>
    </citation>
    <scope>NUCLEOTIDE SEQUENCE</scope>
    <source>
        <strain evidence="1">TG3544</strain>
    </source>
</reference>
<dbReference type="EMBL" id="CM037616">
    <property type="protein sequence ID" value="KAH7991226.1"/>
    <property type="molecule type" value="Genomic_DNA"/>
</dbReference>
<proteinExistence type="predicted"/>
<gene>
    <name evidence="1" type="ORF">K3G42_003149</name>
</gene>